<dbReference type="Proteomes" id="UP000663419">
    <property type="component" value="Chromosome 6"/>
</dbReference>
<dbReference type="VEuPathDB" id="FungiDB:I7I53_12033"/>
<dbReference type="EMBL" id="CP069107">
    <property type="protein sequence ID" value="QSS57752.1"/>
    <property type="molecule type" value="Genomic_DNA"/>
</dbReference>
<proteinExistence type="predicted"/>
<reference evidence="1" key="1">
    <citation type="submission" date="2021-01" db="EMBL/GenBank/DDBJ databases">
        <title>Chromosome-level genome assembly of a human fungal pathogen reveals clustering of transcriptionally co-regulated genes.</title>
        <authorList>
            <person name="Voorhies M."/>
            <person name="Cohen S."/>
            <person name="Shea T.P."/>
            <person name="Petrus S."/>
            <person name="Munoz J.F."/>
            <person name="Poplawski S."/>
            <person name="Goldman W.E."/>
            <person name="Michael T."/>
            <person name="Cuomo C.A."/>
            <person name="Sil A."/>
            <person name="Beyhan S."/>
        </authorList>
    </citation>
    <scope>NUCLEOTIDE SEQUENCE</scope>
    <source>
        <strain evidence="1">H88</strain>
    </source>
</reference>
<name>A0A8A1M014_AJEC8</name>
<sequence>MTRNRICLCAGLVQEGGWELVTKVPDSVLFASRAAVLRGRRLFPWPLAKTIPSPSLNRERCSAGEVISTDSWDTRFLKLATRTMCPSKLLRGKSSTLLRKRPLSARLRLPSILLYLRPQVYIRSVRMKVSWVSSMPMPALSRHKQFPGGLARRCSVHPL</sequence>
<dbReference type="AlphaFoldDB" id="A0A8A1M014"/>
<evidence type="ECO:0000313" key="1">
    <source>
        <dbReference type="EMBL" id="QSS57752.1"/>
    </source>
</evidence>
<protein>
    <submittedName>
        <fullName evidence="1">Uncharacterized protein</fullName>
    </submittedName>
</protein>
<gene>
    <name evidence="1" type="ORF">I7I53_12033</name>
</gene>
<accession>A0A8A1M014</accession>
<evidence type="ECO:0000313" key="2">
    <source>
        <dbReference type="Proteomes" id="UP000663419"/>
    </source>
</evidence>
<organism evidence="1 2">
    <name type="scientific">Ajellomyces capsulatus (strain H88)</name>
    <name type="common">Darling's disease fungus</name>
    <name type="synonym">Histoplasma capsulatum</name>
    <dbReference type="NCBI Taxonomy" id="544711"/>
    <lineage>
        <taxon>Eukaryota</taxon>
        <taxon>Fungi</taxon>
        <taxon>Dikarya</taxon>
        <taxon>Ascomycota</taxon>
        <taxon>Pezizomycotina</taxon>
        <taxon>Eurotiomycetes</taxon>
        <taxon>Eurotiomycetidae</taxon>
        <taxon>Onygenales</taxon>
        <taxon>Ajellomycetaceae</taxon>
        <taxon>Histoplasma</taxon>
    </lineage>
</organism>